<keyword evidence="4 13" id="KW-0963">Cytoplasm</keyword>
<evidence type="ECO:0000313" key="15">
    <source>
        <dbReference type="Proteomes" id="UP000594059"/>
    </source>
</evidence>
<keyword evidence="14" id="KW-0413">Isomerase</keyword>
<evidence type="ECO:0000313" key="14">
    <source>
        <dbReference type="EMBL" id="QOW20380.1"/>
    </source>
</evidence>
<proteinExistence type="inferred from homology"/>
<evidence type="ECO:0000256" key="11">
    <source>
        <dbReference type="ARBA" id="ARBA00069325"/>
    </source>
</evidence>
<comment type="subunit">
    <text evidence="3 13">Monomer.</text>
</comment>
<evidence type="ECO:0000256" key="3">
    <source>
        <dbReference type="ARBA" id="ARBA00011245"/>
    </source>
</evidence>
<evidence type="ECO:0000256" key="2">
    <source>
        <dbReference type="ARBA" id="ARBA00004691"/>
    </source>
</evidence>
<dbReference type="InterPro" id="IPR042119">
    <property type="entry name" value="QueA_dom2"/>
</dbReference>
<dbReference type="PANTHER" id="PTHR30307:SF0">
    <property type="entry name" value="S-ADENOSYLMETHIONINE:TRNA RIBOSYLTRANSFERASE-ISOMERASE"/>
    <property type="match status" value="1"/>
</dbReference>
<evidence type="ECO:0000256" key="6">
    <source>
        <dbReference type="ARBA" id="ARBA00022691"/>
    </source>
</evidence>
<dbReference type="GO" id="GO:0008616">
    <property type="term" value="P:tRNA queuosine(34) biosynthetic process"/>
    <property type="evidence" value="ECO:0007669"/>
    <property type="project" value="UniProtKB-UniRule"/>
</dbReference>
<evidence type="ECO:0000256" key="10">
    <source>
        <dbReference type="ARBA" id="ARBA00066503"/>
    </source>
</evidence>
<dbReference type="PANTHER" id="PTHR30307">
    <property type="entry name" value="S-ADENOSYLMETHIONINE:TRNA RIBOSYLTRANSFERASE-ISOMERASE"/>
    <property type="match status" value="1"/>
</dbReference>
<dbReference type="EC" id="2.4.99.17" evidence="10 13"/>
<gene>
    <name evidence="13 14" type="primary">queA</name>
    <name evidence="14" type="ORF">INQ41_04995</name>
</gene>
<evidence type="ECO:0000256" key="7">
    <source>
        <dbReference type="ARBA" id="ARBA00022785"/>
    </source>
</evidence>
<accession>A0A7S6UHG4</accession>
<keyword evidence="14" id="KW-0328">Glycosyltransferase</keyword>
<dbReference type="Gene3D" id="3.40.1780.10">
    <property type="entry name" value="QueA-like"/>
    <property type="match status" value="1"/>
</dbReference>
<keyword evidence="6 13" id="KW-0949">S-adenosyl-L-methionine</keyword>
<comment type="catalytic activity">
    <reaction evidence="8 13">
        <text>7-aminomethyl-7-carbaguanosine(34) in tRNA + S-adenosyl-L-methionine = epoxyqueuosine(34) in tRNA + adenine + L-methionine + 2 H(+)</text>
        <dbReference type="Rhea" id="RHEA:32155"/>
        <dbReference type="Rhea" id="RHEA-COMP:10342"/>
        <dbReference type="Rhea" id="RHEA-COMP:18582"/>
        <dbReference type="ChEBI" id="CHEBI:15378"/>
        <dbReference type="ChEBI" id="CHEBI:16708"/>
        <dbReference type="ChEBI" id="CHEBI:57844"/>
        <dbReference type="ChEBI" id="CHEBI:59789"/>
        <dbReference type="ChEBI" id="CHEBI:82833"/>
        <dbReference type="ChEBI" id="CHEBI:194443"/>
        <dbReference type="EC" id="2.4.99.17"/>
    </reaction>
</comment>
<dbReference type="RefSeq" id="WP_193986735.1">
    <property type="nucleotide sequence ID" value="NZ_CP063656.1"/>
</dbReference>
<organism evidence="14 15">
    <name type="scientific">Novilysobacter ciconiae</name>
    <dbReference type="NCBI Taxonomy" id="2781022"/>
    <lineage>
        <taxon>Bacteria</taxon>
        <taxon>Pseudomonadati</taxon>
        <taxon>Pseudomonadota</taxon>
        <taxon>Gammaproteobacteria</taxon>
        <taxon>Lysobacterales</taxon>
        <taxon>Lysobacteraceae</taxon>
        <taxon>Novilysobacter</taxon>
    </lineage>
</organism>
<protein>
    <recommendedName>
        <fullName evidence="11 13">S-adenosylmethionine:tRNA ribosyltransferase-isomerase</fullName>
        <ecNumber evidence="10 13">2.4.99.17</ecNumber>
    </recommendedName>
    <alternativeName>
        <fullName evidence="12 13">Queuosine biosynthesis protein QueA</fullName>
    </alternativeName>
</protein>
<dbReference type="GO" id="GO:0005737">
    <property type="term" value="C:cytoplasm"/>
    <property type="evidence" value="ECO:0007669"/>
    <property type="project" value="UniProtKB-SubCell"/>
</dbReference>
<evidence type="ECO:0000256" key="5">
    <source>
        <dbReference type="ARBA" id="ARBA00022679"/>
    </source>
</evidence>
<comment type="function">
    <text evidence="13">Transfers and isomerizes the ribose moiety from AdoMet to the 7-aminomethyl group of 7-deazaguanine (preQ1-tRNA) to give epoxyqueuosine (oQ-tRNA).</text>
</comment>
<dbReference type="AlphaFoldDB" id="A0A7S6UHG4"/>
<comment type="similarity">
    <text evidence="9 13">Belongs to the QueA family.</text>
</comment>
<dbReference type="InterPro" id="IPR036100">
    <property type="entry name" value="QueA_sf"/>
</dbReference>
<keyword evidence="15" id="KW-1185">Reference proteome</keyword>
<dbReference type="InterPro" id="IPR003699">
    <property type="entry name" value="QueA"/>
</dbReference>
<dbReference type="Proteomes" id="UP000594059">
    <property type="component" value="Chromosome"/>
</dbReference>
<dbReference type="UniPathway" id="UPA00392"/>
<name>A0A7S6UHG4_9GAMM</name>
<dbReference type="GO" id="GO:0051075">
    <property type="term" value="F:S-adenosylmethionine:tRNA ribosyltransferase-isomerase activity"/>
    <property type="evidence" value="ECO:0007669"/>
    <property type="project" value="UniProtKB-EC"/>
</dbReference>
<evidence type="ECO:0000256" key="9">
    <source>
        <dbReference type="ARBA" id="ARBA00061210"/>
    </source>
</evidence>
<evidence type="ECO:0000256" key="1">
    <source>
        <dbReference type="ARBA" id="ARBA00004496"/>
    </source>
</evidence>
<dbReference type="Pfam" id="PF02547">
    <property type="entry name" value="Queuosine_synth"/>
    <property type="match status" value="1"/>
</dbReference>
<keyword evidence="5 13" id="KW-0808">Transferase</keyword>
<dbReference type="SUPFAM" id="SSF111337">
    <property type="entry name" value="QueA-like"/>
    <property type="match status" value="1"/>
</dbReference>
<evidence type="ECO:0000256" key="12">
    <source>
        <dbReference type="ARBA" id="ARBA00076160"/>
    </source>
</evidence>
<reference evidence="14 15" key="1">
    <citation type="submission" date="2020-10" db="EMBL/GenBank/DDBJ databases">
        <title>complete genome sequencing of Lysobacter sp. H21R20.</title>
        <authorList>
            <person name="Bae J.-W."/>
            <person name="Lee S.-Y."/>
        </authorList>
    </citation>
    <scope>NUCLEOTIDE SEQUENCE [LARGE SCALE GENOMIC DNA]</scope>
    <source>
        <strain evidence="14 15">H21R20</strain>
    </source>
</reference>
<dbReference type="Gene3D" id="2.40.10.240">
    <property type="entry name" value="QueA-like"/>
    <property type="match status" value="1"/>
</dbReference>
<keyword evidence="7 13" id="KW-0671">Queuosine biosynthesis</keyword>
<dbReference type="FunFam" id="3.40.1780.10:FF:000001">
    <property type="entry name" value="S-adenosylmethionine:tRNA ribosyltransferase-isomerase"/>
    <property type="match status" value="1"/>
</dbReference>
<sequence>MKKSDFDYPLPPELIAQAPLARRSASRLLLVPTAPAAFSDHVFSELPALLEPGDLLVFNDTRVIPARLFGAKSTGGRVEILIERLLEEDCARAQLGVSKSPKQGARIQLDAGGEAEVLGRDGEFYRLRFHLGEPLDAYLERVGRLPLPPYIQREPDEEDLERYQTVFARETGAVAAPTAGLHFDPALLEALAARGVEFGHVTLHVGAGTFQPVRVDDLADHVMHAERLHVDAALVGQVARVRAAGGRVIAVGTTVVRALETAMQPSPENPDGELRPYAGESRLFIVPGYRIRAVDAMITNFHLPESTLLMMVSAFAGRDRVFAAYAHAVAARYRFFSYGDAMLLFPDPGATRQ</sequence>
<dbReference type="HAMAP" id="MF_00113">
    <property type="entry name" value="QueA"/>
    <property type="match status" value="1"/>
</dbReference>
<comment type="pathway">
    <text evidence="2 13">tRNA modification; tRNA-queuosine biosynthesis.</text>
</comment>
<evidence type="ECO:0000256" key="4">
    <source>
        <dbReference type="ARBA" id="ARBA00022490"/>
    </source>
</evidence>
<evidence type="ECO:0000256" key="8">
    <source>
        <dbReference type="ARBA" id="ARBA00052751"/>
    </source>
</evidence>
<dbReference type="NCBIfam" id="TIGR00113">
    <property type="entry name" value="queA"/>
    <property type="match status" value="1"/>
</dbReference>
<comment type="subcellular location">
    <subcellularLocation>
        <location evidence="1 13">Cytoplasm</location>
    </subcellularLocation>
</comment>
<dbReference type="EMBL" id="CP063656">
    <property type="protein sequence ID" value="QOW20380.1"/>
    <property type="molecule type" value="Genomic_DNA"/>
</dbReference>
<dbReference type="InterPro" id="IPR042118">
    <property type="entry name" value="QueA_dom1"/>
</dbReference>
<dbReference type="NCBIfam" id="NF001140">
    <property type="entry name" value="PRK00147.1"/>
    <property type="match status" value="1"/>
</dbReference>
<dbReference type="KEGG" id="lcic:INQ41_04995"/>
<evidence type="ECO:0000256" key="13">
    <source>
        <dbReference type="HAMAP-Rule" id="MF_00113"/>
    </source>
</evidence>